<protein>
    <submittedName>
        <fullName evidence="15">TonB-dependent receptor</fullName>
    </submittedName>
</protein>
<keyword evidence="5 10" id="KW-0812">Transmembrane</keyword>
<dbReference type="GO" id="GO:0044718">
    <property type="term" value="P:siderophore transmembrane transport"/>
    <property type="evidence" value="ECO:0007669"/>
    <property type="project" value="TreeGrafter"/>
</dbReference>
<reference evidence="15" key="1">
    <citation type="submission" date="2023-01" db="EMBL/GenBank/DDBJ databases">
        <title>Whole genome sequence of Paucibacter sp. S2-9 isolated from pond sediment.</title>
        <authorList>
            <person name="Jung J.Y."/>
        </authorList>
    </citation>
    <scope>NUCLEOTIDE SEQUENCE</scope>
    <source>
        <strain evidence="15">S2-9</strain>
    </source>
</reference>
<dbReference type="Pfam" id="PF00593">
    <property type="entry name" value="TonB_dep_Rec_b-barrel"/>
    <property type="match status" value="1"/>
</dbReference>
<proteinExistence type="inferred from homology"/>
<evidence type="ECO:0000259" key="14">
    <source>
        <dbReference type="Pfam" id="PF07715"/>
    </source>
</evidence>
<feature type="signal peptide" evidence="12">
    <location>
        <begin position="1"/>
        <end position="25"/>
    </location>
</feature>
<organism evidence="15 16">
    <name type="scientific">Paucibacter sediminis</name>
    <dbReference type="NCBI Taxonomy" id="3019553"/>
    <lineage>
        <taxon>Bacteria</taxon>
        <taxon>Pseudomonadati</taxon>
        <taxon>Pseudomonadota</taxon>
        <taxon>Betaproteobacteria</taxon>
        <taxon>Burkholderiales</taxon>
        <taxon>Sphaerotilaceae</taxon>
        <taxon>Roseateles</taxon>
    </lineage>
</organism>
<feature type="chain" id="PRO_5041701447" evidence="12">
    <location>
        <begin position="26"/>
        <end position="675"/>
    </location>
</feature>
<evidence type="ECO:0000256" key="11">
    <source>
        <dbReference type="RuleBase" id="RU003357"/>
    </source>
</evidence>
<feature type="domain" description="TonB-dependent receptor-like beta-barrel" evidence="13">
    <location>
        <begin position="246"/>
        <end position="629"/>
    </location>
</feature>
<keyword evidence="9 10" id="KW-0998">Cell outer membrane</keyword>
<feature type="domain" description="TonB-dependent receptor plug" evidence="14">
    <location>
        <begin position="54"/>
        <end position="152"/>
    </location>
</feature>
<evidence type="ECO:0000256" key="4">
    <source>
        <dbReference type="ARBA" id="ARBA00022452"/>
    </source>
</evidence>
<comment type="similarity">
    <text evidence="2 10 11">Belongs to the TonB-dependent receptor family.</text>
</comment>
<dbReference type="Gene3D" id="2.170.130.10">
    <property type="entry name" value="TonB-dependent receptor, plug domain"/>
    <property type="match status" value="1"/>
</dbReference>
<evidence type="ECO:0000256" key="3">
    <source>
        <dbReference type="ARBA" id="ARBA00022448"/>
    </source>
</evidence>
<dbReference type="InterPro" id="IPR012910">
    <property type="entry name" value="Plug_dom"/>
</dbReference>
<evidence type="ECO:0000256" key="1">
    <source>
        <dbReference type="ARBA" id="ARBA00004571"/>
    </source>
</evidence>
<dbReference type="KEGG" id="pais:PFX98_19280"/>
<dbReference type="GO" id="GO:0015344">
    <property type="term" value="F:siderophore uptake transmembrane transporter activity"/>
    <property type="evidence" value="ECO:0007669"/>
    <property type="project" value="TreeGrafter"/>
</dbReference>
<comment type="subcellular location">
    <subcellularLocation>
        <location evidence="1 10">Cell outer membrane</location>
        <topology evidence="1 10">Multi-pass membrane protein</topology>
    </subcellularLocation>
</comment>
<dbReference type="PANTHER" id="PTHR30069:SF40">
    <property type="entry name" value="TONB-DEPENDENT RECEPTOR NMB0964-RELATED"/>
    <property type="match status" value="1"/>
</dbReference>
<keyword evidence="6 11" id="KW-0798">TonB box</keyword>
<evidence type="ECO:0000313" key="16">
    <source>
        <dbReference type="Proteomes" id="UP001177769"/>
    </source>
</evidence>
<dbReference type="PROSITE" id="PS52016">
    <property type="entry name" value="TONB_DEPENDENT_REC_3"/>
    <property type="match status" value="1"/>
</dbReference>
<dbReference type="InterPro" id="IPR037066">
    <property type="entry name" value="Plug_dom_sf"/>
</dbReference>
<keyword evidence="16" id="KW-1185">Reference proteome</keyword>
<sequence>MPILNFRPGLLALALAAIYPHAASAQGAAADKERLSTVVVTGNPLGSQELAPANHVLSGDALVLSRGASLGESLEGLSGVASTYFGPNSNRPSIRGLDGDRVRMLNNSGASVDASSLSFDHAVPVDPLVIDRIEVLRGAAALLYGGNAIGGVVNTLDNRIPRLAQPGLGGAAELRLGGAARERNAALVLDGGADSLAWHADVSGRRAGDLSVPRFGNAEAGWSDHVRNSASDSHSAALGASWVQPQGYAGLALDDYRQDYGVTVEPDVTVRMQRQRIASAGEWRVADGPLRKLQWQLSRSRYEHQEVEGDGAVGTTFKSRGTDARVEAAHAPLGAWHGVLGLQAERSDFSALGEEALVPATHTAADAAFVLEQAKFGAAGIALGLRAERVRVASDGDADTGAAAEPRFGAAATRRFRPHSFSLSGSLELRPGWTLSANLNRSQRAPMYYELFANGQHVATGAFERGDSALALESANAGELGLRWAEGANSFSAQLYETRFGNYLALAATGASEEVGGQVLPVYQYQGVRARLRGFELEFKHALPALAAWQLGLAAQLDAVRGEDLSHGQPLPRLAPLRAGLALDALRGPWSLKLDWRLAARQSRVPALDQPTAGYGLLRLSLARQLRYGDLDALWYLKLDNLGDKLAYSASSIATIRALAPLPGRSIHTGLQVRF</sequence>
<evidence type="ECO:0000256" key="6">
    <source>
        <dbReference type="ARBA" id="ARBA00023077"/>
    </source>
</evidence>
<dbReference type="Gene3D" id="2.40.170.20">
    <property type="entry name" value="TonB-dependent receptor, beta-barrel domain"/>
    <property type="match status" value="1"/>
</dbReference>
<name>A0AA95SNA0_9BURK</name>
<keyword evidence="12" id="KW-0732">Signal</keyword>
<dbReference type="AlphaFoldDB" id="A0AA95SNA0"/>
<evidence type="ECO:0000256" key="10">
    <source>
        <dbReference type="PROSITE-ProRule" id="PRU01360"/>
    </source>
</evidence>
<dbReference type="EMBL" id="CP116346">
    <property type="protein sequence ID" value="WIT11030.1"/>
    <property type="molecule type" value="Genomic_DNA"/>
</dbReference>
<gene>
    <name evidence="15" type="ORF">PFX98_19280</name>
</gene>
<dbReference type="RefSeq" id="WP_285232108.1">
    <property type="nucleotide sequence ID" value="NZ_CP116346.1"/>
</dbReference>
<evidence type="ECO:0000256" key="7">
    <source>
        <dbReference type="ARBA" id="ARBA00023136"/>
    </source>
</evidence>
<evidence type="ECO:0000256" key="8">
    <source>
        <dbReference type="ARBA" id="ARBA00023170"/>
    </source>
</evidence>
<dbReference type="InterPro" id="IPR036942">
    <property type="entry name" value="Beta-barrel_TonB_sf"/>
</dbReference>
<evidence type="ECO:0000256" key="9">
    <source>
        <dbReference type="ARBA" id="ARBA00023237"/>
    </source>
</evidence>
<dbReference type="InterPro" id="IPR000531">
    <property type="entry name" value="Beta-barrel_TonB"/>
</dbReference>
<dbReference type="GO" id="GO:0009279">
    <property type="term" value="C:cell outer membrane"/>
    <property type="evidence" value="ECO:0007669"/>
    <property type="project" value="UniProtKB-SubCell"/>
</dbReference>
<keyword evidence="4 10" id="KW-1134">Transmembrane beta strand</keyword>
<accession>A0AA95SNA0</accession>
<evidence type="ECO:0000256" key="2">
    <source>
        <dbReference type="ARBA" id="ARBA00009810"/>
    </source>
</evidence>
<dbReference type="Proteomes" id="UP001177769">
    <property type="component" value="Chromosome"/>
</dbReference>
<evidence type="ECO:0000313" key="15">
    <source>
        <dbReference type="EMBL" id="WIT11030.1"/>
    </source>
</evidence>
<dbReference type="InterPro" id="IPR039426">
    <property type="entry name" value="TonB-dep_rcpt-like"/>
</dbReference>
<evidence type="ECO:0000259" key="13">
    <source>
        <dbReference type="Pfam" id="PF00593"/>
    </source>
</evidence>
<keyword evidence="8 15" id="KW-0675">Receptor</keyword>
<dbReference type="Pfam" id="PF07715">
    <property type="entry name" value="Plug"/>
    <property type="match status" value="1"/>
</dbReference>
<dbReference type="PANTHER" id="PTHR30069">
    <property type="entry name" value="TONB-DEPENDENT OUTER MEMBRANE RECEPTOR"/>
    <property type="match status" value="1"/>
</dbReference>
<keyword evidence="3 10" id="KW-0813">Transport</keyword>
<dbReference type="SUPFAM" id="SSF56935">
    <property type="entry name" value="Porins"/>
    <property type="match status" value="1"/>
</dbReference>
<keyword evidence="7 10" id="KW-0472">Membrane</keyword>
<evidence type="ECO:0000256" key="5">
    <source>
        <dbReference type="ARBA" id="ARBA00022692"/>
    </source>
</evidence>
<evidence type="ECO:0000256" key="12">
    <source>
        <dbReference type="SAM" id="SignalP"/>
    </source>
</evidence>